<dbReference type="SMART" id="SM00530">
    <property type="entry name" value="HTH_XRE"/>
    <property type="match status" value="1"/>
</dbReference>
<dbReference type="CDD" id="cd02209">
    <property type="entry name" value="cupin_XRE_C"/>
    <property type="match status" value="1"/>
</dbReference>
<evidence type="ECO:0000259" key="2">
    <source>
        <dbReference type="PROSITE" id="PS50943"/>
    </source>
</evidence>
<dbReference type="SUPFAM" id="SSF47413">
    <property type="entry name" value="lambda repressor-like DNA-binding domains"/>
    <property type="match status" value="1"/>
</dbReference>
<dbReference type="AlphaFoldDB" id="A0A1H1USB5"/>
<dbReference type="InterPro" id="IPR050807">
    <property type="entry name" value="TransReg_Diox_bact_type"/>
</dbReference>
<dbReference type="CDD" id="cd00093">
    <property type="entry name" value="HTH_XRE"/>
    <property type="match status" value="1"/>
</dbReference>
<sequence>MTHPTQTDNEVSANAGDLANSPFLGERIRGLRKRRKMTLVQLAESSNLSPGYISQVERNLAFPSIAALVNIARSLGVTVQWFFAGEEPVPSEERDYVVRRNNRLRIQYDQGIVDELLTPKMNLQLEMLYTRMPPGAESTQSYSHEGDEVGFVLSGQLELWVGERYFHLFEGDSCAFSSREPHRYRNPGNSETIVVWAISPPSF</sequence>
<accession>A0A1H1USB5</accession>
<dbReference type="InterPro" id="IPR010982">
    <property type="entry name" value="Lambda_DNA-bd_dom_sf"/>
</dbReference>
<dbReference type="InterPro" id="IPR013096">
    <property type="entry name" value="Cupin_2"/>
</dbReference>
<dbReference type="Gene3D" id="1.10.260.40">
    <property type="entry name" value="lambda repressor-like DNA-binding domains"/>
    <property type="match status" value="1"/>
</dbReference>
<dbReference type="InterPro" id="IPR011051">
    <property type="entry name" value="RmlC_Cupin_sf"/>
</dbReference>
<evidence type="ECO:0000256" key="1">
    <source>
        <dbReference type="ARBA" id="ARBA00023125"/>
    </source>
</evidence>
<evidence type="ECO:0000313" key="3">
    <source>
        <dbReference type="EMBL" id="SDS75367.1"/>
    </source>
</evidence>
<dbReference type="InterPro" id="IPR014710">
    <property type="entry name" value="RmlC-like_jellyroll"/>
</dbReference>
<name>A0A1H1USB5_9PSED</name>
<dbReference type="RefSeq" id="WP_090349286.1">
    <property type="nucleotide sequence ID" value="NZ_LT629751.1"/>
</dbReference>
<organism evidence="3 4">
    <name type="scientific">Pseudomonas oryzae</name>
    <dbReference type="NCBI Taxonomy" id="1392877"/>
    <lineage>
        <taxon>Bacteria</taxon>
        <taxon>Pseudomonadati</taxon>
        <taxon>Pseudomonadota</taxon>
        <taxon>Gammaproteobacteria</taxon>
        <taxon>Pseudomonadales</taxon>
        <taxon>Pseudomonadaceae</taxon>
        <taxon>Pseudomonas</taxon>
    </lineage>
</organism>
<dbReference type="PROSITE" id="PS50943">
    <property type="entry name" value="HTH_CROC1"/>
    <property type="match status" value="1"/>
</dbReference>
<dbReference type="Pfam" id="PF07883">
    <property type="entry name" value="Cupin_2"/>
    <property type="match status" value="1"/>
</dbReference>
<proteinExistence type="predicted"/>
<dbReference type="Proteomes" id="UP000243359">
    <property type="component" value="Chromosome I"/>
</dbReference>
<reference evidence="4" key="1">
    <citation type="submission" date="2016-10" db="EMBL/GenBank/DDBJ databases">
        <authorList>
            <person name="Varghese N."/>
            <person name="Submissions S."/>
        </authorList>
    </citation>
    <scope>NUCLEOTIDE SEQUENCE [LARGE SCALE GENOMIC DNA]</scope>
    <source>
        <strain evidence="4">KCTC 32247</strain>
    </source>
</reference>
<dbReference type="PANTHER" id="PTHR46797">
    <property type="entry name" value="HTH-TYPE TRANSCRIPTIONAL REGULATOR"/>
    <property type="match status" value="1"/>
</dbReference>
<dbReference type="GO" id="GO:0003700">
    <property type="term" value="F:DNA-binding transcription factor activity"/>
    <property type="evidence" value="ECO:0007669"/>
    <property type="project" value="TreeGrafter"/>
</dbReference>
<keyword evidence="1" id="KW-0238">DNA-binding</keyword>
<evidence type="ECO:0000313" key="4">
    <source>
        <dbReference type="Proteomes" id="UP000243359"/>
    </source>
</evidence>
<dbReference type="Pfam" id="PF01381">
    <property type="entry name" value="HTH_3"/>
    <property type="match status" value="1"/>
</dbReference>
<dbReference type="EMBL" id="LT629751">
    <property type="protein sequence ID" value="SDS75367.1"/>
    <property type="molecule type" value="Genomic_DNA"/>
</dbReference>
<feature type="domain" description="HTH cro/C1-type" evidence="2">
    <location>
        <begin position="28"/>
        <end position="82"/>
    </location>
</feature>
<dbReference type="GO" id="GO:0005829">
    <property type="term" value="C:cytosol"/>
    <property type="evidence" value="ECO:0007669"/>
    <property type="project" value="TreeGrafter"/>
</dbReference>
<protein>
    <submittedName>
        <fullName evidence="3">Transcriptional regulator, XRE family with cupin sensor</fullName>
    </submittedName>
</protein>
<dbReference type="InterPro" id="IPR001387">
    <property type="entry name" value="Cro/C1-type_HTH"/>
</dbReference>
<dbReference type="SUPFAM" id="SSF51182">
    <property type="entry name" value="RmlC-like cupins"/>
    <property type="match status" value="1"/>
</dbReference>
<keyword evidence="4" id="KW-1185">Reference proteome</keyword>
<dbReference type="GO" id="GO:0003677">
    <property type="term" value="F:DNA binding"/>
    <property type="evidence" value="ECO:0007669"/>
    <property type="project" value="UniProtKB-KW"/>
</dbReference>
<dbReference type="Gene3D" id="2.60.120.10">
    <property type="entry name" value="Jelly Rolls"/>
    <property type="match status" value="1"/>
</dbReference>
<dbReference type="OrthoDB" id="9814751at2"/>
<dbReference type="PANTHER" id="PTHR46797:SF2">
    <property type="entry name" value="TRANSCRIPTIONAL REGULATOR"/>
    <property type="match status" value="1"/>
</dbReference>
<gene>
    <name evidence="3" type="ORF">SAMN05216221_2544</name>
</gene>
<dbReference type="STRING" id="1392877.SAMN05216221_2544"/>